<feature type="compositionally biased region" description="Polar residues" evidence="1">
    <location>
        <begin position="1"/>
        <end position="16"/>
    </location>
</feature>
<name>A0A1M5BEK7_9BACT</name>
<evidence type="ECO:0000256" key="1">
    <source>
        <dbReference type="SAM" id="MobiDB-lite"/>
    </source>
</evidence>
<feature type="region of interest" description="Disordered" evidence="1">
    <location>
        <begin position="1"/>
        <end position="21"/>
    </location>
</feature>
<dbReference type="RefSeq" id="WP_073038764.1">
    <property type="nucleotide sequence ID" value="NZ_FQVB01000017.1"/>
</dbReference>
<reference evidence="3" key="1">
    <citation type="submission" date="2016-11" db="EMBL/GenBank/DDBJ databases">
        <authorList>
            <person name="Varghese N."/>
            <person name="Submissions S."/>
        </authorList>
    </citation>
    <scope>NUCLEOTIDE SEQUENCE [LARGE SCALE GENOMIC DNA]</scope>
    <source>
        <strain evidence="3">DSM 9756</strain>
    </source>
</reference>
<accession>A0A1M5BEK7</accession>
<dbReference type="STRING" id="1121391.SAMN02745206_01913"/>
<dbReference type="OrthoDB" id="9837614at2"/>
<evidence type="ECO:0000313" key="2">
    <source>
        <dbReference type="EMBL" id="SHF40825.1"/>
    </source>
</evidence>
<evidence type="ECO:0000313" key="3">
    <source>
        <dbReference type="Proteomes" id="UP000184076"/>
    </source>
</evidence>
<sequence>MTQDVNARQVTHSPASLGQGPSEPLVPIRLSLLTRLREYQGALEKHIFAYMNVYQVQRVCDRARTRIEKGLRELHRLGDAYYWESLRELLQDAERNIPYPAPRELPQSLLSQTLEALLEHHQKAAEAANDALSAPAGTSMEDALRLVKRHVEQMLVAAESALKQTRSGAEEALAGIKMCSERILERAVDQTQIPRQSTTARIDAVETRFRPSLLLPRQRTDRNRARPLPDPPARRIDAPSDSNPNP</sequence>
<dbReference type="EMBL" id="FQVB01000017">
    <property type="protein sequence ID" value="SHF40825.1"/>
    <property type="molecule type" value="Genomic_DNA"/>
</dbReference>
<dbReference type="Proteomes" id="UP000184076">
    <property type="component" value="Unassembled WGS sequence"/>
</dbReference>
<organism evidence="2 3">
    <name type="scientific">Desulfacinum infernum DSM 9756</name>
    <dbReference type="NCBI Taxonomy" id="1121391"/>
    <lineage>
        <taxon>Bacteria</taxon>
        <taxon>Pseudomonadati</taxon>
        <taxon>Thermodesulfobacteriota</taxon>
        <taxon>Syntrophobacteria</taxon>
        <taxon>Syntrophobacterales</taxon>
        <taxon>Syntrophobacteraceae</taxon>
        <taxon>Desulfacinum</taxon>
    </lineage>
</organism>
<gene>
    <name evidence="2" type="ORF">SAMN02745206_01913</name>
</gene>
<dbReference type="AlphaFoldDB" id="A0A1M5BEK7"/>
<feature type="region of interest" description="Disordered" evidence="1">
    <location>
        <begin position="208"/>
        <end position="246"/>
    </location>
</feature>
<protein>
    <submittedName>
        <fullName evidence="2">Uncharacterized protein</fullName>
    </submittedName>
</protein>
<proteinExistence type="predicted"/>
<keyword evidence="3" id="KW-1185">Reference proteome</keyword>